<dbReference type="PANTHER" id="PTHR46577">
    <property type="entry name" value="HTH-TYPE TRANSCRIPTIONAL REGULATORY PROTEIN GABR"/>
    <property type="match status" value="1"/>
</dbReference>
<dbReference type="SUPFAM" id="SSF46785">
    <property type="entry name" value="Winged helix' DNA-binding domain"/>
    <property type="match status" value="1"/>
</dbReference>
<evidence type="ECO:0000256" key="7">
    <source>
        <dbReference type="ARBA" id="ARBA00023163"/>
    </source>
</evidence>
<keyword evidence="6" id="KW-0238">DNA-binding</keyword>
<dbReference type="InterPro" id="IPR004839">
    <property type="entry name" value="Aminotransferase_I/II_large"/>
</dbReference>
<keyword evidence="5" id="KW-0805">Transcription regulation</keyword>
<dbReference type="PANTHER" id="PTHR46577:SF1">
    <property type="entry name" value="HTH-TYPE TRANSCRIPTIONAL REGULATORY PROTEIN GABR"/>
    <property type="match status" value="1"/>
</dbReference>
<evidence type="ECO:0000259" key="8">
    <source>
        <dbReference type="PROSITE" id="PS50949"/>
    </source>
</evidence>
<evidence type="ECO:0000256" key="4">
    <source>
        <dbReference type="ARBA" id="ARBA00022898"/>
    </source>
</evidence>
<dbReference type="SMART" id="SM00345">
    <property type="entry name" value="HTH_GNTR"/>
    <property type="match status" value="1"/>
</dbReference>
<dbReference type="GO" id="GO:0008483">
    <property type="term" value="F:transaminase activity"/>
    <property type="evidence" value="ECO:0007669"/>
    <property type="project" value="UniProtKB-KW"/>
</dbReference>
<dbReference type="Pfam" id="PF00155">
    <property type="entry name" value="Aminotran_1_2"/>
    <property type="match status" value="1"/>
</dbReference>
<keyword evidence="7" id="KW-0804">Transcription</keyword>
<dbReference type="InterPro" id="IPR036388">
    <property type="entry name" value="WH-like_DNA-bd_sf"/>
</dbReference>
<name>A0A4R1JAH2_9GAMM</name>
<dbReference type="InterPro" id="IPR015421">
    <property type="entry name" value="PyrdxlP-dep_Trfase_major"/>
</dbReference>
<evidence type="ECO:0000256" key="1">
    <source>
        <dbReference type="ARBA" id="ARBA00005384"/>
    </source>
</evidence>
<dbReference type="GO" id="GO:0003677">
    <property type="term" value="F:DNA binding"/>
    <property type="evidence" value="ECO:0007669"/>
    <property type="project" value="UniProtKB-KW"/>
</dbReference>
<dbReference type="GO" id="GO:0003700">
    <property type="term" value="F:DNA-binding transcription factor activity"/>
    <property type="evidence" value="ECO:0007669"/>
    <property type="project" value="InterPro"/>
</dbReference>
<dbReference type="InterPro" id="IPR015424">
    <property type="entry name" value="PyrdxlP-dep_Trfase"/>
</dbReference>
<dbReference type="EMBL" id="SMGD01000014">
    <property type="protein sequence ID" value="TCK47487.1"/>
    <property type="molecule type" value="Genomic_DNA"/>
</dbReference>
<dbReference type="Pfam" id="PF00392">
    <property type="entry name" value="GntR"/>
    <property type="match status" value="1"/>
</dbReference>
<dbReference type="Proteomes" id="UP000295565">
    <property type="component" value="Unassembled WGS sequence"/>
</dbReference>
<organism evidence="9 10">
    <name type="scientific">Celerinatantimonas diazotrophica</name>
    <dbReference type="NCBI Taxonomy" id="412034"/>
    <lineage>
        <taxon>Bacteria</taxon>
        <taxon>Pseudomonadati</taxon>
        <taxon>Pseudomonadota</taxon>
        <taxon>Gammaproteobacteria</taxon>
        <taxon>Celerinatantimonadaceae</taxon>
        <taxon>Celerinatantimonas</taxon>
    </lineage>
</organism>
<evidence type="ECO:0000256" key="5">
    <source>
        <dbReference type="ARBA" id="ARBA00023015"/>
    </source>
</evidence>
<dbReference type="FunFam" id="3.40.640.10:FF:000023">
    <property type="entry name" value="Transcriptional regulator, GntR family"/>
    <property type="match status" value="1"/>
</dbReference>
<dbReference type="AlphaFoldDB" id="A0A4R1JAH2"/>
<dbReference type="Gene3D" id="3.90.1150.10">
    <property type="entry name" value="Aspartate Aminotransferase, domain 1"/>
    <property type="match status" value="1"/>
</dbReference>
<dbReference type="GO" id="GO:0030170">
    <property type="term" value="F:pyridoxal phosphate binding"/>
    <property type="evidence" value="ECO:0007669"/>
    <property type="project" value="InterPro"/>
</dbReference>
<dbReference type="InterPro" id="IPR015422">
    <property type="entry name" value="PyrdxlP-dep_Trfase_small"/>
</dbReference>
<keyword evidence="3" id="KW-0808">Transferase</keyword>
<evidence type="ECO:0000256" key="3">
    <source>
        <dbReference type="ARBA" id="ARBA00022679"/>
    </source>
</evidence>
<dbReference type="InterPro" id="IPR051446">
    <property type="entry name" value="HTH_trans_reg/aminotransferase"/>
</dbReference>
<dbReference type="Gene3D" id="1.10.10.10">
    <property type="entry name" value="Winged helix-like DNA-binding domain superfamily/Winged helix DNA-binding domain"/>
    <property type="match status" value="1"/>
</dbReference>
<comment type="similarity">
    <text evidence="1">In the C-terminal section; belongs to the class-I pyridoxal-phosphate-dependent aminotransferase family.</text>
</comment>
<dbReference type="CDD" id="cd07377">
    <property type="entry name" value="WHTH_GntR"/>
    <property type="match status" value="1"/>
</dbReference>
<comment type="caution">
    <text evidence="9">The sequence shown here is derived from an EMBL/GenBank/DDBJ whole genome shotgun (WGS) entry which is preliminary data.</text>
</comment>
<keyword evidence="4" id="KW-0663">Pyridoxal phosphate</keyword>
<proteinExistence type="inferred from homology"/>
<dbReference type="InterPro" id="IPR036390">
    <property type="entry name" value="WH_DNA-bd_sf"/>
</dbReference>
<gene>
    <name evidence="9" type="ORF">EV690_2514</name>
</gene>
<keyword evidence="10" id="KW-1185">Reference proteome</keyword>
<dbReference type="RefSeq" id="WP_131913300.1">
    <property type="nucleotide sequence ID" value="NZ_OU594967.1"/>
</dbReference>
<evidence type="ECO:0000313" key="10">
    <source>
        <dbReference type="Proteomes" id="UP000295565"/>
    </source>
</evidence>
<dbReference type="Gene3D" id="3.40.640.10">
    <property type="entry name" value="Type I PLP-dependent aspartate aminotransferase-like (Major domain)"/>
    <property type="match status" value="1"/>
</dbReference>
<dbReference type="OrthoDB" id="9804020at2"/>
<evidence type="ECO:0000256" key="6">
    <source>
        <dbReference type="ARBA" id="ARBA00023125"/>
    </source>
</evidence>
<protein>
    <submittedName>
        <fullName evidence="9">GntR family transcriptional regulator</fullName>
    </submittedName>
</protein>
<evidence type="ECO:0000313" key="9">
    <source>
        <dbReference type="EMBL" id="TCK47487.1"/>
    </source>
</evidence>
<dbReference type="SUPFAM" id="SSF53383">
    <property type="entry name" value="PLP-dependent transferases"/>
    <property type="match status" value="1"/>
</dbReference>
<evidence type="ECO:0000256" key="2">
    <source>
        <dbReference type="ARBA" id="ARBA00022576"/>
    </source>
</evidence>
<feature type="domain" description="HTH gntR-type" evidence="8">
    <location>
        <begin position="1"/>
        <end position="69"/>
    </location>
</feature>
<accession>A0A4R1JAH2</accession>
<sequence length="473" mass="53042">MPQYVNIANVISDRIQKGFYRSGEKLPSMREICTSFNVSLGTAQNAYHFLEENGWVIPIERTGYFVRQSQLVKKHLPNVQPVVQEPIDIKNWHSILELAASSPSDGVLQLGRGMPDIDSPSLKPLLKALSQTGKNTDKRALYYDDISGMKKLREQIARMLIDSGCDIAAAELIITSGCQEALSIAIRTVCEPGDIVAIESPAFHGAMQILQASGVRVLEVPTDPITGISIESLEMILEQWPVKLIQVTPNCNNPLGFIMPEERKKELLNLAKKYNVMILEDDIYGDLSYRYPRPLTIKSMDMDGRVLLCGSFSKTIAPGLRIGWIAPARFFDRVLYMKYTGTGSTTSAAQIAVAGFIEDGHYLPHLRKMRTIYHRNLQQTVEWIGEAFPTGIRMSQPQGGYILWIEFPKNFNADAFNKHLLKRKIQIASGSIFSSSERYNHCIRINFGHKLALLKKGIQIMGELLKSESFYGS</sequence>
<reference evidence="9 10" key="1">
    <citation type="submission" date="2019-03" db="EMBL/GenBank/DDBJ databases">
        <title>Genomic Encyclopedia of Type Strains, Phase IV (KMG-IV): sequencing the most valuable type-strain genomes for metagenomic binning, comparative biology and taxonomic classification.</title>
        <authorList>
            <person name="Goeker M."/>
        </authorList>
    </citation>
    <scope>NUCLEOTIDE SEQUENCE [LARGE SCALE GENOMIC DNA]</scope>
    <source>
        <strain evidence="9 10">DSM 18577</strain>
    </source>
</reference>
<keyword evidence="2" id="KW-0032">Aminotransferase</keyword>
<dbReference type="CDD" id="cd00609">
    <property type="entry name" value="AAT_like"/>
    <property type="match status" value="1"/>
</dbReference>
<dbReference type="InterPro" id="IPR000524">
    <property type="entry name" value="Tscrpt_reg_HTH_GntR"/>
</dbReference>
<dbReference type="PROSITE" id="PS50949">
    <property type="entry name" value="HTH_GNTR"/>
    <property type="match status" value="1"/>
</dbReference>